<dbReference type="Proteomes" id="UP000002724">
    <property type="component" value="Chromosome"/>
</dbReference>
<dbReference type="PANTHER" id="PTHR45772">
    <property type="entry name" value="CONSERVED COMPONENT OF ABC TRANSPORTER FOR NATURAL AMINO ACIDS-RELATED"/>
    <property type="match status" value="1"/>
</dbReference>
<evidence type="ECO:0000256" key="2">
    <source>
        <dbReference type="ARBA" id="ARBA00022741"/>
    </source>
</evidence>
<evidence type="ECO:0000313" key="5">
    <source>
        <dbReference type="EMBL" id="ACF44235.1"/>
    </source>
</evidence>
<dbReference type="GO" id="GO:0005886">
    <property type="term" value="C:plasma membrane"/>
    <property type="evidence" value="ECO:0007669"/>
    <property type="project" value="TreeGrafter"/>
</dbReference>
<dbReference type="EMBL" id="CP001110">
    <property type="protein sequence ID" value="ACF44235.1"/>
    <property type="molecule type" value="Genomic_DNA"/>
</dbReference>
<dbReference type="InterPro" id="IPR003439">
    <property type="entry name" value="ABC_transporter-like_ATP-bd"/>
</dbReference>
<dbReference type="AlphaFoldDB" id="B4SCN0"/>
<protein>
    <submittedName>
        <fullName evidence="5">ABC transporter related</fullName>
    </submittedName>
</protein>
<dbReference type="PROSITE" id="PS50893">
    <property type="entry name" value="ABC_TRANSPORTER_2"/>
    <property type="match status" value="1"/>
</dbReference>
<dbReference type="GO" id="GO:0016887">
    <property type="term" value="F:ATP hydrolysis activity"/>
    <property type="evidence" value="ECO:0007669"/>
    <property type="project" value="InterPro"/>
</dbReference>
<dbReference type="PROSITE" id="PS00211">
    <property type="entry name" value="ABC_TRANSPORTER_1"/>
    <property type="match status" value="1"/>
</dbReference>
<keyword evidence="3" id="KW-0067">ATP-binding</keyword>
<reference evidence="5 6" key="1">
    <citation type="submission" date="2008-06" db="EMBL/GenBank/DDBJ databases">
        <title>Complete sequence of Pelodictyon phaeoclathratiforme BU-1.</title>
        <authorList>
            <consortium name="US DOE Joint Genome Institute"/>
            <person name="Lucas S."/>
            <person name="Copeland A."/>
            <person name="Lapidus A."/>
            <person name="Glavina del Rio T."/>
            <person name="Dalin E."/>
            <person name="Tice H."/>
            <person name="Bruce D."/>
            <person name="Goodwin L."/>
            <person name="Pitluck S."/>
            <person name="Schmutz J."/>
            <person name="Larimer F."/>
            <person name="Land M."/>
            <person name="Hauser L."/>
            <person name="Kyrpides N."/>
            <person name="Mikhailova N."/>
            <person name="Liu Z."/>
            <person name="Li T."/>
            <person name="Zhao F."/>
            <person name="Overmann J."/>
            <person name="Bryant D.A."/>
            <person name="Richardson P."/>
        </authorList>
    </citation>
    <scope>NUCLEOTIDE SEQUENCE [LARGE SCALE GENOMIC DNA]</scope>
    <source>
        <strain evidence="6">DSM 5477 / BU-1</strain>
    </source>
</reference>
<dbReference type="InterPro" id="IPR003593">
    <property type="entry name" value="AAA+_ATPase"/>
</dbReference>
<accession>B4SCN0</accession>
<evidence type="ECO:0000259" key="4">
    <source>
        <dbReference type="PROSITE" id="PS50893"/>
    </source>
</evidence>
<evidence type="ECO:0000313" key="6">
    <source>
        <dbReference type="Proteomes" id="UP000002724"/>
    </source>
</evidence>
<dbReference type="eggNOG" id="COG0411">
    <property type="taxonomic scope" value="Bacteria"/>
</dbReference>
<dbReference type="KEGG" id="pph:Ppha_2024"/>
<keyword evidence="2" id="KW-0547">Nucleotide-binding</keyword>
<dbReference type="Pfam" id="PF00005">
    <property type="entry name" value="ABC_tran"/>
    <property type="match status" value="1"/>
</dbReference>
<name>B4SCN0_PELPB</name>
<keyword evidence="1" id="KW-0813">Transport</keyword>
<gene>
    <name evidence="5" type="ordered locus">Ppha_2024</name>
</gene>
<proteinExistence type="predicted"/>
<dbReference type="InterPro" id="IPR051120">
    <property type="entry name" value="ABC_AA/LPS_Transport"/>
</dbReference>
<dbReference type="PANTHER" id="PTHR45772:SF8">
    <property type="entry name" value="HIGH-AFFINITY BRANCHED-CHAIN AMINO ACID TRANSPORT ATP-BINDING PROTEIN"/>
    <property type="match status" value="1"/>
</dbReference>
<dbReference type="Gene3D" id="3.40.50.300">
    <property type="entry name" value="P-loop containing nucleotide triphosphate hydrolases"/>
    <property type="match status" value="1"/>
</dbReference>
<feature type="domain" description="ABC transporter" evidence="4">
    <location>
        <begin position="3"/>
        <end position="220"/>
    </location>
</feature>
<dbReference type="STRING" id="324925.Ppha_2024"/>
<evidence type="ECO:0000256" key="3">
    <source>
        <dbReference type="ARBA" id="ARBA00022840"/>
    </source>
</evidence>
<sequence length="224" mass="25437">MILSVENINKSFGERRLFENLSLYLEKGKIYSLMGSNGSGKTTLFNILTGFVKVDSGKIQFNNNSISSKSPTEINRLGIARTFQDLRIIHGLTVRENVLMVMEKKMFHIATFEEFNKVNEILKKVSLLEYADHLGSNLSFGQQKLLTLGCCLANKPVLLLLDEPIAGIDKDNKKIIKDIILKLKNEEITILQIEHDMEFIEETSDLVFQLEDKGLKILEINNNC</sequence>
<dbReference type="GO" id="GO:0005524">
    <property type="term" value="F:ATP binding"/>
    <property type="evidence" value="ECO:0007669"/>
    <property type="project" value="UniProtKB-KW"/>
</dbReference>
<dbReference type="InterPro" id="IPR017871">
    <property type="entry name" value="ABC_transporter-like_CS"/>
</dbReference>
<evidence type="ECO:0000256" key="1">
    <source>
        <dbReference type="ARBA" id="ARBA00022448"/>
    </source>
</evidence>
<dbReference type="SUPFAM" id="SSF52540">
    <property type="entry name" value="P-loop containing nucleoside triphosphate hydrolases"/>
    <property type="match status" value="1"/>
</dbReference>
<dbReference type="RefSeq" id="WP_012508714.1">
    <property type="nucleotide sequence ID" value="NC_011060.1"/>
</dbReference>
<dbReference type="HOGENOM" id="CLU_000604_1_2_10"/>
<dbReference type="InterPro" id="IPR027417">
    <property type="entry name" value="P-loop_NTPase"/>
</dbReference>
<organism evidence="5 6">
    <name type="scientific">Pelodictyon phaeoclathratiforme (strain DSM 5477 / BU-1)</name>
    <dbReference type="NCBI Taxonomy" id="324925"/>
    <lineage>
        <taxon>Bacteria</taxon>
        <taxon>Pseudomonadati</taxon>
        <taxon>Chlorobiota</taxon>
        <taxon>Chlorobiia</taxon>
        <taxon>Chlorobiales</taxon>
        <taxon>Chlorobiaceae</taxon>
        <taxon>Chlorobium/Pelodictyon group</taxon>
        <taxon>Pelodictyon</taxon>
    </lineage>
</organism>
<keyword evidence="6" id="KW-1185">Reference proteome</keyword>
<dbReference type="SMART" id="SM00382">
    <property type="entry name" value="AAA"/>
    <property type="match status" value="1"/>
</dbReference>